<comment type="similarity">
    <text evidence="1 11">Belongs to the lentivirus primate group Nef protein family.</text>
</comment>
<evidence type="ECO:0000256" key="12">
    <source>
        <dbReference type="SAM" id="MobiDB-lite"/>
    </source>
</evidence>
<accession>A0A075E6Z6</accession>
<keyword evidence="8" id="KW-0472">Membrane</keyword>
<organismHost>
    <name type="scientific">Cercopithecidae</name>
    <name type="common">Old World monkeys</name>
    <dbReference type="NCBI Taxonomy" id="9527"/>
</organismHost>
<proteinExistence type="inferred from homology"/>
<evidence type="ECO:0000256" key="10">
    <source>
        <dbReference type="ARBA" id="ARBA00023288"/>
    </source>
</evidence>
<keyword evidence="3" id="KW-1032">Host cell membrane</keyword>
<organismHost>
    <name type="scientific">Pan troglodytes</name>
    <name type="common">Chimpanzee</name>
    <dbReference type="NCBI Taxonomy" id="9598"/>
</organismHost>
<dbReference type="GO" id="GO:0005525">
    <property type="term" value="F:GTP binding"/>
    <property type="evidence" value="ECO:0007669"/>
    <property type="project" value="InterPro"/>
</dbReference>
<reference evidence="13" key="1">
    <citation type="journal article" date="2014" name="Viruses">
        <title>Full-length genome analyses of two new simian immunodeficiency virus (SIV) strains from mustached monkeys (C. Cephus) in Gabon illustrate a complex evolutionary history among the SIVmus/mon/gsn lineage.</title>
        <authorList>
            <person name="Liegeois F."/>
            <person name="Schmidt F."/>
            <person name="Boue V."/>
            <person name="Butel C."/>
            <person name="Mouacha F."/>
            <person name="Ngari P."/>
            <person name="Ondo B.M."/>
            <person name="Leroy E."/>
            <person name="Heeney J.L."/>
            <person name="Delaporte E."/>
            <person name="Peeters M."/>
            <person name="Rouet F."/>
        </authorList>
    </citation>
    <scope>NUCLEOTIDE SEQUENCE</scope>
    <source>
        <strain evidence="13">SIVmus-11GabPts02</strain>
    </source>
</reference>
<evidence type="ECO:0000256" key="7">
    <source>
        <dbReference type="ARBA" id="ARBA00023026"/>
    </source>
</evidence>
<evidence type="ECO:0000256" key="4">
    <source>
        <dbReference type="ARBA" id="ARBA00022581"/>
    </source>
</evidence>
<keyword evidence="9 11" id="KW-0899">Viral immunoevasion</keyword>
<dbReference type="Pfam" id="PF00469">
    <property type="entry name" value="F-protein"/>
    <property type="match status" value="1"/>
</dbReference>
<sequence length="217" mass="25049">MGSKSSKQQSQESSTSLLSSHGTGQNRYFRLCDEYGENSWLSPDASARERRYSLTEGKDRRPVIEECERSCPVRPRCGIQAVTFKRLIDLSHFLKEKGGLEGMFYCEERHQKLETYAFVEWGIVPGWLSYTPGPGVRYPRIPGFLWCLRPVEIAEDPGEEDDTFLLAHPAYQGREEDHHKEFLVFSFCSRLALKSGQQLDQLQQAERRKRLTANRIL</sequence>
<evidence type="ECO:0000256" key="2">
    <source>
        <dbReference type="ARBA" id="ARBA00013526"/>
    </source>
</evidence>
<name>A0A075E6Z6_SIV</name>
<evidence type="ECO:0000256" key="9">
    <source>
        <dbReference type="ARBA" id="ARBA00023280"/>
    </source>
</evidence>
<keyword evidence="5 11" id="KW-0519">Myristate</keyword>
<evidence type="ECO:0000256" key="11">
    <source>
        <dbReference type="RuleBase" id="RU000344"/>
    </source>
</evidence>
<keyword evidence="6" id="KW-1043">Host membrane</keyword>
<dbReference type="InterPro" id="IPR027481">
    <property type="entry name" value="HIV-1_Nef_core_sf"/>
</dbReference>
<organism evidence="13">
    <name type="scientific">Simian immunodeficiency virus</name>
    <name type="common">SIV</name>
    <dbReference type="NCBI Taxonomy" id="11723"/>
    <lineage>
        <taxon>Viruses</taxon>
        <taxon>Riboviria</taxon>
        <taxon>Pararnavirae</taxon>
        <taxon>Artverviricota</taxon>
        <taxon>Revtraviricetes</taxon>
        <taxon>Ortervirales</taxon>
        <taxon>Retroviridae</taxon>
        <taxon>Orthoretrovirinae</taxon>
        <taxon>Lentivirus</taxon>
        <taxon>Lentivirus simimdef</taxon>
    </lineage>
</organism>
<dbReference type="SUPFAM" id="SSF55671">
    <property type="entry name" value="Regulatory factor Nef"/>
    <property type="match status" value="1"/>
</dbReference>
<evidence type="ECO:0000313" key="13">
    <source>
        <dbReference type="EMBL" id="AIC80872.1"/>
    </source>
</evidence>
<dbReference type="InterPro" id="IPR001558">
    <property type="entry name" value="HIV_Nef"/>
</dbReference>
<protein>
    <recommendedName>
        <fullName evidence="2 11">Protein Nef</fullName>
    </recommendedName>
</protein>
<dbReference type="Gene3D" id="3.30.62.10">
    <property type="entry name" value="Nef Regulatory Factor"/>
    <property type="match status" value="1"/>
</dbReference>
<keyword evidence="4" id="KW-0945">Host-virus interaction</keyword>
<evidence type="ECO:0000256" key="1">
    <source>
        <dbReference type="ARBA" id="ARBA00006933"/>
    </source>
</evidence>
<evidence type="ECO:0000256" key="8">
    <source>
        <dbReference type="ARBA" id="ARBA00023136"/>
    </source>
</evidence>
<evidence type="ECO:0000256" key="6">
    <source>
        <dbReference type="ARBA" id="ARBA00022870"/>
    </source>
</evidence>
<keyword evidence="10 11" id="KW-0449">Lipoprotein</keyword>
<feature type="compositionally biased region" description="Low complexity" evidence="12">
    <location>
        <begin position="1"/>
        <end position="20"/>
    </location>
</feature>
<evidence type="ECO:0000256" key="3">
    <source>
        <dbReference type="ARBA" id="ARBA00022511"/>
    </source>
</evidence>
<dbReference type="EMBL" id="KF304708">
    <property type="protein sequence ID" value="AIC80872.1"/>
    <property type="molecule type" value="Genomic_DNA"/>
</dbReference>
<evidence type="ECO:0000256" key="5">
    <source>
        <dbReference type="ARBA" id="ARBA00022707"/>
    </source>
</evidence>
<keyword evidence="7 11" id="KW-0843">Virulence</keyword>
<feature type="region of interest" description="Disordered" evidence="12">
    <location>
        <begin position="1"/>
        <end position="23"/>
    </location>
</feature>